<dbReference type="EMBL" id="JABSTV010001248">
    <property type="protein sequence ID" value="KAH7969116.1"/>
    <property type="molecule type" value="Genomic_DNA"/>
</dbReference>
<dbReference type="Proteomes" id="UP000821837">
    <property type="component" value="Unassembled WGS sequence"/>
</dbReference>
<comment type="caution">
    <text evidence="8">The sequence shown here is derived from an EMBL/GenBank/DDBJ whole genome shotgun (WGS) entry which is preliminary data.</text>
</comment>
<gene>
    <name evidence="8" type="ORF">HPB52_014712</name>
</gene>
<evidence type="ECO:0000256" key="3">
    <source>
        <dbReference type="ARBA" id="ARBA00022692"/>
    </source>
</evidence>
<dbReference type="InterPro" id="IPR036179">
    <property type="entry name" value="Ig-like_dom_sf"/>
</dbReference>
<keyword evidence="6" id="KW-0472">Membrane</keyword>
<dbReference type="VEuPathDB" id="VectorBase:RSAN_026279"/>
<comment type="subcellular location">
    <subcellularLocation>
        <location evidence="1">Membrane</location>
        <topology evidence="1">Single-pass type I membrane protein</topology>
    </subcellularLocation>
</comment>
<keyword evidence="3" id="KW-0812">Transmembrane</keyword>
<evidence type="ECO:0000313" key="9">
    <source>
        <dbReference type="Proteomes" id="UP000821837"/>
    </source>
</evidence>
<dbReference type="PANTHER" id="PTHR32178">
    <property type="entry name" value="FAM187"/>
    <property type="match status" value="1"/>
</dbReference>
<evidence type="ECO:0008006" key="10">
    <source>
        <dbReference type="Google" id="ProtNLM"/>
    </source>
</evidence>
<keyword evidence="7" id="KW-0325">Glycoprotein</keyword>
<dbReference type="GO" id="GO:0016020">
    <property type="term" value="C:membrane"/>
    <property type="evidence" value="ECO:0007669"/>
    <property type="project" value="UniProtKB-SubCell"/>
</dbReference>
<proteinExistence type="inferred from homology"/>
<name>A0A9D4Q7D7_RHISA</name>
<keyword evidence="9" id="KW-1185">Reference proteome</keyword>
<comment type="similarity">
    <text evidence="2">Belongs to the FAM187 family.</text>
</comment>
<evidence type="ECO:0000256" key="6">
    <source>
        <dbReference type="ARBA" id="ARBA00023136"/>
    </source>
</evidence>
<keyword evidence="4" id="KW-0732">Signal</keyword>
<sequence>MVYTVASSDEGASLTSRQWFRRSMEGDFERLKPDAHDDPALDRVAVAADHTLTLANVSEVDVGFYVCHDNEEPPTRYRMEYLLDGDEQQHKKYLEELQEAYANLDLEGPLQRYNVTTSWDDWEPCDRCGEVGLRKRYGRCQLRTSIDALFVPPGAQASRKREKHGIISVVIYFRATVALNITVPMMGPSCRSALLRRYAMSRQLFAFPDFVQTEYCQEPCAVTWFHNGSKLRPTWSRVSLSAESQEVLFKPLKERDAGIYECTVMGVKMGHLELYVVSANWNQHYRRLEIQEYLAAKRAEKHQVS</sequence>
<dbReference type="InterPro" id="IPR013783">
    <property type="entry name" value="Ig-like_fold"/>
</dbReference>
<keyword evidence="5" id="KW-1133">Transmembrane helix</keyword>
<dbReference type="VEuPathDB" id="VectorBase:RSAN_057656"/>
<accession>A0A9D4Q7D7</accession>
<dbReference type="PANTHER" id="PTHR32178:SF6">
    <property type="entry name" value="IG-LIKE DOMAIN-CONTAINING PROTEIN"/>
    <property type="match status" value="1"/>
</dbReference>
<evidence type="ECO:0000256" key="1">
    <source>
        <dbReference type="ARBA" id="ARBA00004479"/>
    </source>
</evidence>
<evidence type="ECO:0000256" key="5">
    <source>
        <dbReference type="ARBA" id="ARBA00022989"/>
    </source>
</evidence>
<evidence type="ECO:0000256" key="7">
    <source>
        <dbReference type="ARBA" id="ARBA00023180"/>
    </source>
</evidence>
<evidence type="ECO:0000313" key="8">
    <source>
        <dbReference type="EMBL" id="KAH7969116.1"/>
    </source>
</evidence>
<reference evidence="8" key="1">
    <citation type="journal article" date="2020" name="Cell">
        <title>Large-Scale Comparative Analyses of Tick Genomes Elucidate Their Genetic Diversity and Vector Capacities.</title>
        <authorList>
            <consortium name="Tick Genome and Microbiome Consortium (TIGMIC)"/>
            <person name="Jia N."/>
            <person name="Wang J."/>
            <person name="Shi W."/>
            <person name="Du L."/>
            <person name="Sun Y."/>
            <person name="Zhan W."/>
            <person name="Jiang J.F."/>
            <person name="Wang Q."/>
            <person name="Zhang B."/>
            <person name="Ji P."/>
            <person name="Bell-Sakyi L."/>
            <person name="Cui X.M."/>
            <person name="Yuan T.T."/>
            <person name="Jiang B.G."/>
            <person name="Yang W.F."/>
            <person name="Lam T.T."/>
            <person name="Chang Q.C."/>
            <person name="Ding S.J."/>
            <person name="Wang X.J."/>
            <person name="Zhu J.G."/>
            <person name="Ruan X.D."/>
            <person name="Zhao L."/>
            <person name="Wei J.T."/>
            <person name="Ye R.Z."/>
            <person name="Que T.C."/>
            <person name="Du C.H."/>
            <person name="Zhou Y.H."/>
            <person name="Cheng J.X."/>
            <person name="Dai P.F."/>
            <person name="Guo W.B."/>
            <person name="Han X.H."/>
            <person name="Huang E.J."/>
            <person name="Li L.F."/>
            <person name="Wei W."/>
            <person name="Gao Y.C."/>
            <person name="Liu J.Z."/>
            <person name="Shao H.Z."/>
            <person name="Wang X."/>
            <person name="Wang C.C."/>
            <person name="Yang T.C."/>
            <person name="Huo Q.B."/>
            <person name="Li W."/>
            <person name="Chen H.Y."/>
            <person name="Chen S.E."/>
            <person name="Zhou L.G."/>
            <person name="Ni X.B."/>
            <person name="Tian J.H."/>
            <person name="Sheng Y."/>
            <person name="Liu T."/>
            <person name="Pan Y.S."/>
            <person name="Xia L.Y."/>
            <person name="Li J."/>
            <person name="Zhao F."/>
            <person name="Cao W.C."/>
        </authorList>
    </citation>
    <scope>NUCLEOTIDE SEQUENCE</scope>
    <source>
        <strain evidence="8">Rsan-2018</strain>
    </source>
</reference>
<evidence type="ECO:0000256" key="2">
    <source>
        <dbReference type="ARBA" id="ARBA00008727"/>
    </source>
</evidence>
<reference evidence="8" key="2">
    <citation type="submission" date="2021-09" db="EMBL/GenBank/DDBJ databases">
        <authorList>
            <person name="Jia N."/>
            <person name="Wang J."/>
            <person name="Shi W."/>
            <person name="Du L."/>
            <person name="Sun Y."/>
            <person name="Zhan W."/>
            <person name="Jiang J."/>
            <person name="Wang Q."/>
            <person name="Zhang B."/>
            <person name="Ji P."/>
            <person name="Sakyi L.B."/>
            <person name="Cui X."/>
            <person name="Yuan T."/>
            <person name="Jiang B."/>
            <person name="Yang W."/>
            <person name="Lam T.T.-Y."/>
            <person name="Chang Q."/>
            <person name="Ding S."/>
            <person name="Wang X."/>
            <person name="Zhu J."/>
            <person name="Ruan X."/>
            <person name="Zhao L."/>
            <person name="Wei J."/>
            <person name="Que T."/>
            <person name="Du C."/>
            <person name="Cheng J."/>
            <person name="Dai P."/>
            <person name="Han X."/>
            <person name="Huang E."/>
            <person name="Gao Y."/>
            <person name="Liu J."/>
            <person name="Shao H."/>
            <person name="Ye R."/>
            <person name="Li L."/>
            <person name="Wei W."/>
            <person name="Wang X."/>
            <person name="Wang C."/>
            <person name="Huo Q."/>
            <person name="Li W."/>
            <person name="Guo W."/>
            <person name="Chen H."/>
            <person name="Chen S."/>
            <person name="Zhou L."/>
            <person name="Zhou L."/>
            <person name="Ni X."/>
            <person name="Tian J."/>
            <person name="Zhou Y."/>
            <person name="Sheng Y."/>
            <person name="Liu T."/>
            <person name="Pan Y."/>
            <person name="Xia L."/>
            <person name="Li J."/>
            <person name="Zhao F."/>
            <person name="Cao W."/>
        </authorList>
    </citation>
    <scope>NUCLEOTIDE SEQUENCE</scope>
    <source>
        <strain evidence="8">Rsan-2018</strain>
        <tissue evidence="8">Larvae</tissue>
    </source>
</reference>
<dbReference type="InterPro" id="IPR039311">
    <property type="entry name" value="FAM187A/B"/>
</dbReference>
<evidence type="ECO:0000256" key="4">
    <source>
        <dbReference type="ARBA" id="ARBA00022729"/>
    </source>
</evidence>
<protein>
    <recommendedName>
        <fullName evidence="10">Ig-like domain-containing protein</fullName>
    </recommendedName>
</protein>
<dbReference type="CDD" id="cd00096">
    <property type="entry name" value="Ig"/>
    <property type="match status" value="1"/>
</dbReference>
<dbReference type="Gene3D" id="2.60.40.10">
    <property type="entry name" value="Immunoglobulins"/>
    <property type="match status" value="1"/>
</dbReference>
<dbReference type="SUPFAM" id="SSF48726">
    <property type="entry name" value="Immunoglobulin"/>
    <property type="match status" value="1"/>
</dbReference>
<dbReference type="AlphaFoldDB" id="A0A9D4Q7D7"/>
<organism evidence="8 9">
    <name type="scientific">Rhipicephalus sanguineus</name>
    <name type="common">Brown dog tick</name>
    <name type="synonym">Ixodes sanguineus</name>
    <dbReference type="NCBI Taxonomy" id="34632"/>
    <lineage>
        <taxon>Eukaryota</taxon>
        <taxon>Metazoa</taxon>
        <taxon>Ecdysozoa</taxon>
        <taxon>Arthropoda</taxon>
        <taxon>Chelicerata</taxon>
        <taxon>Arachnida</taxon>
        <taxon>Acari</taxon>
        <taxon>Parasitiformes</taxon>
        <taxon>Ixodida</taxon>
        <taxon>Ixodoidea</taxon>
        <taxon>Ixodidae</taxon>
        <taxon>Rhipicephalinae</taxon>
        <taxon>Rhipicephalus</taxon>
        <taxon>Rhipicephalus</taxon>
    </lineage>
</organism>